<dbReference type="EMBL" id="AP022870">
    <property type="protein sequence ID" value="BCB74742.1"/>
    <property type="molecule type" value="Genomic_DNA"/>
</dbReference>
<evidence type="ECO:0000259" key="1">
    <source>
        <dbReference type="Pfam" id="PF00085"/>
    </source>
</evidence>
<feature type="domain" description="Thioredoxin" evidence="1">
    <location>
        <begin position="5"/>
        <end position="99"/>
    </location>
</feature>
<accession>A0A6F8XLP8</accession>
<dbReference type="KEGG" id="pfla:Pflav_011520"/>
<keyword evidence="3" id="KW-1185">Reference proteome</keyword>
<protein>
    <recommendedName>
        <fullName evidence="1">Thioredoxin domain-containing protein</fullName>
    </recommendedName>
</protein>
<dbReference type="Proteomes" id="UP000502508">
    <property type="component" value="Chromosome"/>
</dbReference>
<dbReference type="Pfam" id="PF00085">
    <property type="entry name" value="Thioredoxin"/>
    <property type="match status" value="1"/>
</dbReference>
<evidence type="ECO:0000313" key="3">
    <source>
        <dbReference type="Proteomes" id="UP000502508"/>
    </source>
</evidence>
<reference evidence="2 3" key="2">
    <citation type="submission" date="2020-03" db="EMBL/GenBank/DDBJ databases">
        <authorList>
            <person name="Ichikawa N."/>
            <person name="Kimura A."/>
            <person name="Kitahashi Y."/>
            <person name="Uohara A."/>
        </authorList>
    </citation>
    <scope>NUCLEOTIDE SEQUENCE [LARGE SCALE GENOMIC DNA]</scope>
    <source>
        <strain evidence="2 3">NBRC 107702</strain>
    </source>
</reference>
<dbReference type="InterPro" id="IPR013766">
    <property type="entry name" value="Thioredoxin_domain"/>
</dbReference>
<evidence type="ECO:0000313" key="2">
    <source>
        <dbReference type="EMBL" id="BCB74742.1"/>
    </source>
</evidence>
<organism evidence="2 3">
    <name type="scientific">Phytohabitans flavus</name>
    <dbReference type="NCBI Taxonomy" id="1076124"/>
    <lineage>
        <taxon>Bacteria</taxon>
        <taxon>Bacillati</taxon>
        <taxon>Actinomycetota</taxon>
        <taxon>Actinomycetes</taxon>
        <taxon>Micromonosporales</taxon>
        <taxon>Micromonosporaceae</taxon>
    </lineage>
</organism>
<dbReference type="AlphaFoldDB" id="A0A6F8XLP8"/>
<dbReference type="CDD" id="cd02947">
    <property type="entry name" value="TRX_family"/>
    <property type="match status" value="1"/>
</dbReference>
<dbReference type="Gene3D" id="3.40.30.10">
    <property type="entry name" value="Glutaredoxin"/>
    <property type="match status" value="1"/>
</dbReference>
<proteinExistence type="predicted"/>
<gene>
    <name evidence="2" type="ORF">Pflav_011520</name>
</gene>
<dbReference type="RefSeq" id="WP_173034226.1">
    <property type="nucleotide sequence ID" value="NZ_AP022870.1"/>
</dbReference>
<name>A0A6F8XLP8_9ACTN</name>
<reference evidence="2 3" key="1">
    <citation type="submission" date="2020-03" db="EMBL/GenBank/DDBJ databases">
        <title>Whole genome shotgun sequence of Phytohabitans flavus NBRC 107702.</title>
        <authorList>
            <person name="Komaki H."/>
            <person name="Tamura T."/>
        </authorList>
    </citation>
    <scope>NUCLEOTIDE SEQUENCE [LARGE SCALE GENOMIC DNA]</scope>
    <source>
        <strain evidence="2 3">NBRC 107702</strain>
    </source>
</reference>
<sequence>MINALSADQHDTVLAQGLAVLVFRTAESRACQNFQPELDSFVAQHPVVQVWCVDPTREGDLAKVHGLSVLPTIVIYRDGLPARRFHGVISAADLTEEVDEVANADMDEEYRDWMVESLQSGVVGSPFLGGPY</sequence>
<dbReference type="InterPro" id="IPR036249">
    <property type="entry name" value="Thioredoxin-like_sf"/>
</dbReference>
<dbReference type="SUPFAM" id="SSF52833">
    <property type="entry name" value="Thioredoxin-like"/>
    <property type="match status" value="1"/>
</dbReference>